<protein>
    <submittedName>
        <fullName evidence="2">Uncharacterized protein</fullName>
    </submittedName>
</protein>
<dbReference type="AlphaFoldDB" id="A0A834VLJ6"/>
<feature type="compositionally biased region" description="Basic and acidic residues" evidence="1">
    <location>
        <begin position="21"/>
        <end position="35"/>
    </location>
</feature>
<dbReference type="KEGG" id="ptrr:90958030"/>
<proteinExistence type="predicted"/>
<comment type="caution">
    <text evidence="2">The sequence shown here is derived from an EMBL/GenBank/DDBJ whole genome shotgun (WGS) entry which is preliminary data.</text>
</comment>
<organism evidence="2 3">
    <name type="scientific">Pyrenophora tritici-repentis</name>
    <dbReference type="NCBI Taxonomy" id="45151"/>
    <lineage>
        <taxon>Eukaryota</taxon>
        <taxon>Fungi</taxon>
        <taxon>Dikarya</taxon>
        <taxon>Ascomycota</taxon>
        <taxon>Pezizomycotina</taxon>
        <taxon>Dothideomycetes</taxon>
        <taxon>Pleosporomycetidae</taxon>
        <taxon>Pleosporales</taxon>
        <taxon>Pleosporineae</taxon>
        <taxon>Pleosporaceae</taxon>
        <taxon>Pyrenophora</taxon>
    </lineage>
</organism>
<evidence type="ECO:0000313" key="2">
    <source>
        <dbReference type="EMBL" id="KAF7566272.1"/>
    </source>
</evidence>
<dbReference type="EMBL" id="NQIK02000009">
    <property type="protein sequence ID" value="KAF7566272.1"/>
    <property type="molecule type" value="Genomic_DNA"/>
</dbReference>
<dbReference type="GeneID" id="90958030"/>
<reference evidence="2 3" key="1">
    <citation type="journal article" date="2018" name="BMC Genomics">
        <title>Comparative genomics of the wheat fungal pathogen Pyrenophora tritici-repentis reveals chromosomal variations and genome plasticity.</title>
        <authorList>
            <person name="Moolhuijzen P."/>
            <person name="See P.T."/>
            <person name="Hane J.K."/>
            <person name="Shi G."/>
            <person name="Liu Z."/>
            <person name="Oliver R.P."/>
            <person name="Moffat C.S."/>
        </authorList>
    </citation>
    <scope>NUCLEOTIDE SEQUENCE [LARGE SCALE GENOMIC DNA]</scope>
    <source>
        <strain evidence="2">M4</strain>
    </source>
</reference>
<feature type="compositionally biased region" description="Basic and acidic residues" evidence="1">
    <location>
        <begin position="54"/>
        <end position="63"/>
    </location>
</feature>
<name>A0A834VLJ6_9PLEO</name>
<evidence type="ECO:0000313" key="3">
    <source>
        <dbReference type="Proteomes" id="UP000245464"/>
    </source>
</evidence>
<accession>A0A834VLJ6</accession>
<feature type="compositionally biased region" description="Polar residues" evidence="1">
    <location>
        <begin position="64"/>
        <end position="79"/>
    </location>
</feature>
<dbReference type="RefSeq" id="XP_065959828.1">
    <property type="nucleotide sequence ID" value="XM_066109845.1"/>
</dbReference>
<sequence>MNPLGARDSPHPEIVELLTEETSRDTRPSTTEHRNPALGVPRFMRETAATMNRSRMDESHENSAPEQPSRATAPTSQTKETLERRASGLPEHTARTTSSTGTYAFQDATPPSATPIVYSSHWTFPTTLTTSFRPQSLRARRAWPS</sequence>
<evidence type="ECO:0000256" key="1">
    <source>
        <dbReference type="SAM" id="MobiDB-lite"/>
    </source>
</evidence>
<feature type="region of interest" description="Disordered" evidence="1">
    <location>
        <begin position="1"/>
        <end position="115"/>
    </location>
</feature>
<dbReference type="Proteomes" id="UP000245464">
    <property type="component" value="Chromosome 9"/>
</dbReference>
<gene>
    <name evidence="2" type="ORF">PtrM4_145920</name>
</gene>